<dbReference type="PROSITE" id="PS50885">
    <property type="entry name" value="HAMP"/>
    <property type="match status" value="1"/>
</dbReference>
<dbReference type="GO" id="GO:0007165">
    <property type="term" value="P:signal transduction"/>
    <property type="evidence" value="ECO:0007669"/>
    <property type="project" value="InterPro"/>
</dbReference>
<dbReference type="Pfam" id="PF07568">
    <property type="entry name" value="HisKA_2"/>
    <property type="match status" value="1"/>
</dbReference>
<name>A0A4V3CVS1_9HYPH</name>
<dbReference type="InterPro" id="IPR011495">
    <property type="entry name" value="Sig_transdc_His_kin_sub2_dim/P"/>
</dbReference>
<dbReference type="Proteomes" id="UP000294547">
    <property type="component" value="Unassembled WGS sequence"/>
</dbReference>
<dbReference type="GO" id="GO:0005524">
    <property type="term" value="F:ATP binding"/>
    <property type="evidence" value="ECO:0007669"/>
    <property type="project" value="UniProtKB-KW"/>
</dbReference>
<dbReference type="EC" id="2.7.13.3" evidence="2"/>
<protein>
    <recommendedName>
        <fullName evidence="2">histidine kinase</fullName>
        <ecNumber evidence="2">2.7.13.3</ecNumber>
    </recommendedName>
</protein>
<dbReference type="EMBL" id="SNXY01000009">
    <property type="protein sequence ID" value="TDP83578.1"/>
    <property type="molecule type" value="Genomic_DNA"/>
</dbReference>
<keyword evidence="3" id="KW-0597">Phosphoprotein</keyword>
<keyword evidence="4" id="KW-0808">Transferase</keyword>
<evidence type="ECO:0000256" key="7">
    <source>
        <dbReference type="ARBA" id="ARBA00022840"/>
    </source>
</evidence>
<evidence type="ECO:0000313" key="11">
    <source>
        <dbReference type="Proteomes" id="UP000294547"/>
    </source>
</evidence>
<dbReference type="PANTHER" id="PTHR41523:SF8">
    <property type="entry name" value="ETHYLENE RESPONSE SENSOR PROTEIN"/>
    <property type="match status" value="1"/>
</dbReference>
<keyword evidence="8" id="KW-1133">Transmembrane helix</keyword>
<dbReference type="Gene3D" id="1.10.287.130">
    <property type="match status" value="1"/>
</dbReference>
<evidence type="ECO:0000259" key="9">
    <source>
        <dbReference type="PROSITE" id="PS50885"/>
    </source>
</evidence>
<dbReference type="Pfam" id="PF00672">
    <property type="entry name" value="HAMP"/>
    <property type="match status" value="1"/>
</dbReference>
<dbReference type="InterPro" id="IPR003660">
    <property type="entry name" value="HAMP_dom"/>
</dbReference>
<keyword evidence="8" id="KW-0812">Transmembrane</keyword>
<keyword evidence="5" id="KW-0547">Nucleotide-binding</keyword>
<accession>A0A4V3CVS1</accession>
<dbReference type="CDD" id="cd06225">
    <property type="entry name" value="HAMP"/>
    <property type="match status" value="1"/>
</dbReference>
<keyword evidence="7" id="KW-0067">ATP-binding</keyword>
<gene>
    <name evidence="10" type="ORF">EDD54_3540</name>
</gene>
<evidence type="ECO:0000256" key="8">
    <source>
        <dbReference type="SAM" id="Phobius"/>
    </source>
</evidence>
<evidence type="ECO:0000256" key="6">
    <source>
        <dbReference type="ARBA" id="ARBA00022777"/>
    </source>
</evidence>
<keyword evidence="11" id="KW-1185">Reference proteome</keyword>
<organism evidence="10 11">
    <name type="scientific">Oharaeibacter diazotrophicus</name>
    <dbReference type="NCBI Taxonomy" id="1920512"/>
    <lineage>
        <taxon>Bacteria</taxon>
        <taxon>Pseudomonadati</taxon>
        <taxon>Pseudomonadota</taxon>
        <taxon>Alphaproteobacteria</taxon>
        <taxon>Hyphomicrobiales</taxon>
        <taxon>Pleomorphomonadaceae</taxon>
        <taxon>Oharaeibacter</taxon>
    </lineage>
</organism>
<feature type="transmembrane region" description="Helical" evidence="8">
    <location>
        <begin position="254"/>
        <end position="276"/>
    </location>
</feature>
<sequence length="535" mass="55883">MLVAAVAPLAILTAVYAWSAGDSARRAEMRARFETARVVAGVVETMVEGPGRAIDLLLTDPGLAGDPVRCDAAGRRLLRLVETVTDVDVVAGGRRVCALAHGPEGIVAAMGGGTPVVEARTDAVLDLGGAGGRPAIRLARAPSGEAGSLAVAHVGLGPIWQRAAASVAGLDDAHVFILTRSGGVIADPSGAVDTAAISAVVAAVATARQDGVPVVRTDVTGGSYVAVARVGATSLHVAVTSRAGGVEIGTVARIALAAGMPLLFLVAAVGIAWLGVDRLVARWLRRFGRVARRYGDGDLAARVGPVPTAPEEIRAVGRSFDEMAARVEARSGELEKALAEKNHFVRELHHRVKNNFQMIASLLTLQRREADPSVEAAIREAHDRVQALASAYRASYADGETGSVPLSDLLSDLVERLRESARLSSRAVLLDGLDTRLTAHLDRAIPFALLMTEILVPLFDRPGVEDESIVIRLARADAAAGGPANPILVEIRTTLPVEPSARPLSERLARAYAGQLATTVRRTPGLIEILLPPDP</sequence>
<keyword evidence="6" id="KW-0418">Kinase</keyword>
<comment type="caution">
    <text evidence="10">The sequence shown here is derived from an EMBL/GenBank/DDBJ whole genome shotgun (WGS) entry which is preliminary data.</text>
</comment>
<evidence type="ECO:0000256" key="1">
    <source>
        <dbReference type="ARBA" id="ARBA00000085"/>
    </source>
</evidence>
<evidence type="ECO:0000256" key="4">
    <source>
        <dbReference type="ARBA" id="ARBA00022679"/>
    </source>
</evidence>
<evidence type="ECO:0000313" key="10">
    <source>
        <dbReference type="EMBL" id="TDP83578.1"/>
    </source>
</evidence>
<dbReference type="AlphaFoldDB" id="A0A4V3CVS1"/>
<feature type="domain" description="HAMP" evidence="9">
    <location>
        <begin position="278"/>
        <end position="332"/>
    </location>
</feature>
<reference evidence="10 11" key="1">
    <citation type="submission" date="2019-03" db="EMBL/GenBank/DDBJ databases">
        <title>Genomic Encyclopedia of Type Strains, Phase IV (KMG-IV): sequencing the most valuable type-strain genomes for metagenomic binning, comparative biology and taxonomic classification.</title>
        <authorList>
            <person name="Goeker M."/>
        </authorList>
    </citation>
    <scope>NUCLEOTIDE SEQUENCE [LARGE SCALE GENOMIC DNA]</scope>
    <source>
        <strain evidence="10 11">DSM 102969</strain>
    </source>
</reference>
<comment type="catalytic activity">
    <reaction evidence="1">
        <text>ATP + protein L-histidine = ADP + protein N-phospho-L-histidine.</text>
        <dbReference type="EC" id="2.7.13.3"/>
    </reaction>
</comment>
<evidence type="ECO:0000256" key="3">
    <source>
        <dbReference type="ARBA" id="ARBA00022553"/>
    </source>
</evidence>
<dbReference type="PANTHER" id="PTHR41523">
    <property type="entry name" value="TWO-COMPONENT SYSTEM SENSOR PROTEIN"/>
    <property type="match status" value="1"/>
</dbReference>
<dbReference type="GO" id="GO:0016020">
    <property type="term" value="C:membrane"/>
    <property type="evidence" value="ECO:0007669"/>
    <property type="project" value="InterPro"/>
</dbReference>
<proteinExistence type="predicted"/>
<keyword evidence="8" id="KW-0472">Membrane</keyword>
<evidence type="ECO:0000256" key="5">
    <source>
        <dbReference type="ARBA" id="ARBA00022741"/>
    </source>
</evidence>
<dbReference type="SMART" id="SM00304">
    <property type="entry name" value="HAMP"/>
    <property type="match status" value="1"/>
</dbReference>
<evidence type="ECO:0000256" key="2">
    <source>
        <dbReference type="ARBA" id="ARBA00012438"/>
    </source>
</evidence>
<dbReference type="GO" id="GO:0004673">
    <property type="term" value="F:protein histidine kinase activity"/>
    <property type="evidence" value="ECO:0007669"/>
    <property type="project" value="UniProtKB-EC"/>
</dbReference>